<feature type="transmembrane region" description="Helical" evidence="1">
    <location>
        <begin position="210"/>
        <end position="234"/>
    </location>
</feature>
<proteinExistence type="predicted"/>
<sequence length="245" mass="27547">MKIMITVGFVALLIATLAFWQHGMEATFRKRNENSQRVRRWKRNTILAVLGWLGYITLLSTSNILTDMESPLRIPILVLLPITGFITYFFLSNKFKVFVMYFPKPMTVYGQTLRIAVELLIYGSYVQGVIPAHATFEGYNLSILVGISAPVVGCMAYISKTMSTQTLIGWNVLGLGLLAVETFVFMTTLICPELCGLEHTFAPQFGTMPYLLLLSVFIPSAAFMHMVSIAQTLIPARRKVQRQYA</sequence>
<keyword evidence="1" id="KW-0472">Membrane</keyword>
<keyword evidence="1" id="KW-0812">Transmembrane</keyword>
<keyword evidence="3" id="KW-1185">Reference proteome</keyword>
<organism evidence="2 3">
    <name type="scientific">Xanthocytophaga agilis</name>
    <dbReference type="NCBI Taxonomy" id="3048010"/>
    <lineage>
        <taxon>Bacteria</taxon>
        <taxon>Pseudomonadati</taxon>
        <taxon>Bacteroidota</taxon>
        <taxon>Cytophagia</taxon>
        <taxon>Cytophagales</taxon>
        <taxon>Rhodocytophagaceae</taxon>
        <taxon>Xanthocytophaga</taxon>
    </lineage>
</organism>
<feature type="transmembrane region" description="Helical" evidence="1">
    <location>
        <begin position="138"/>
        <end position="158"/>
    </location>
</feature>
<comment type="caution">
    <text evidence="2">The sequence shown here is derived from an EMBL/GenBank/DDBJ whole genome shotgun (WGS) entry which is preliminary data.</text>
</comment>
<dbReference type="EMBL" id="JASJOU010000003">
    <property type="protein sequence ID" value="MDJ1501366.1"/>
    <property type="molecule type" value="Genomic_DNA"/>
</dbReference>
<protein>
    <submittedName>
        <fullName evidence="2">Uncharacterized protein</fullName>
    </submittedName>
</protein>
<feature type="transmembrane region" description="Helical" evidence="1">
    <location>
        <begin position="6"/>
        <end position="24"/>
    </location>
</feature>
<dbReference type="Proteomes" id="UP001232063">
    <property type="component" value="Unassembled WGS sequence"/>
</dbReference>
<reference evidence="2" key="1">
    <citation type="submission" date="2023-05" db="EMBL/GenBank/DDBJ databases">
        <authorList>
            <person name="Zhang X."/>
        </authorList>
    </citation>
    <scope>NUCLEOTIDE SEQUENCE</scope>
    <source>
        <strain evidence="2">BD1B2-1</strain>
    </source>
</reference>
<name>A0AAE3R0D8_9BACT</name>
<keyword evidence="1" id="KW-1133">Transmembrane helix</keyword>
<evidence type="ECO:0000313" key="3">
    <source>
        <dbReference type="Proteomes" id="UP001232063"/>
    </source>
</evidence>
<evidence type="ECO:0000313" key="2">
    <source>
        <dbReference type="EMBL" id="MDJ1501366.1"/>
    </source>
</evidence>
<feature type="transmembrane region" description="Helical" evidence="1">
    <location>
        <begin position="170"/>
        <end position="190"/>
    </location>
</feature>
<gene>
    <name evidence="2" type="ORF">QNI22_11945</name>
</gene>
<feature type="transmembrane region" description="Helical" evidence="1">
    <location>
        <begin position="45"/>
        <end position="66"/>
    </location>
</feature>
<accession>A0AAE3R0D8</accession>
<feature type="transmembrane region" description="Helical" evidence="1">
    <location>
        <begin position="72"/>
        <end position="91"/>
    </location>
</feature>
<evidence type="ECO:0000256" key="1">
    <source>
        <dbReference type="SAM" id="Phobius"/>
    </source>
</evidence>
<dbReference type="AlphaFoldDB" id="A0AAE3R0D8"/>
<feature type="transmembrane region" description="Helical" evidence="1">
    <location>
        <begin position="112"/>
        <end position="132"/>
    </location>
</feature>